<keyword evidence="3 13" id="KW-0540">Nuclease</keyword>
<dbReference type="OrthoDB" id="9783592at2"/>
<keyword evidence="5 13" id="KW-0255">Endonuclease</keyword>
<evidence type="ECO:0000256" key="12">
    <source>
        <dbReference type="ARBA" id="ARBA00029523"/>
    </source>
</evidence>
<keyword evidence="8 13" id="KW-0460">Magnesium</keyword>
<feature type="binding site" evidence="13">
    <location>
        <position position="91"/>
    </location>
    <ligand>
        <name>Mg(2+)</name>
        <dbReference type="ChEBI" id="CHEBI:18420"/>
    </ligand>
</feature>
<dbReference type="NCBIfam" id="NF002584">
    <property type="entry name" value="PRK02234.1-5"/>
    <property type="match status" value="1"/>
</dbReference>
<evidence type="ECO:0000256" key="7">
    <source>
        <dbReference type="ARBA" id="ARBA00022801"/>
    </source>
</evidence>
<feature type="binding site" evidence="13">
    <location>
        <position position="104"/>
    </location>
    <ligand>
        <name>Mg(2+)</name>
        <dbReference type="ChEBI" id="CHEBI:18420"/>
    </ligand>
</feature>
<dbReference type="GO" id="GO:0005737">
    <property type="term" value="C:cytoplasm"/>
    <property type="evidence" value="ECO:0007669"/>
    <property type="project" value="UniProtKB-SubCell"/>
</dbReference>
<dbReference type="HAMAP" id="MF_00130">
    <property type="entry name" value="RecU"/>
    <property type="match status" value="1"/>
</dbReference>
<dbReference type="Gene3D" id="3.40.1350.10">
    <property type="match status" value="1"/>
</dbReference>
<comment type="function">
    <text evidence="13">Endonuclease that resolves Holliday junction intermediates in genetic recombination. Cleaves mobile four-strand junctions by introducing symmetrical nicks in paired strands. Promotes annealing of linear ssDNA with homologous dsDNA. Required for DNA repair, homologous recombination and chromosome segregation.</text>
</comment>
<evidence type="ECO:0000256" key="6">
    <source>
        <dbReference type="ARBA" id="ARBA00022763"/>
    </source>
</evidence>
<evidence type="ECO:0000256" key="5">
    <source>
        <dbReference type="ARBA" id="ARBA00022759"/>
    </source>
</evidence>
<evidence type="ECO:0000256" key="1">
    <source>
        <dbReference type="ARBA" id="ARBA00004496"/>
    </source>
</evidence>
<dbReference type="AlphaFoldDB" id="E4KLU3"/>
<keyword evidence="4 13" id="KW-0479">Metal-binding</keyword>
<dbReference type="GO" id="GO:0006310">
    <property type="term" value="P:DNA recombination"/>
    <property type="evidence" value="ECO:0007669"/>
    <property type="project" value="UniProtKB-UniRule"/>
</dbReference>
<name>E4KLU3_9LACT</name>
<dbReference type="GO" id="GO:0000287">
    <property type="term" value="F:magnesium ion binding"/>
    <property type="evidence" value="ECO:0007669"/>
    <property type="project" value="UniProtKB-UniRule"/>
</dbReference>
<keyword evidence="7 13" id="KW-0378">Hydrolase</keyword>
<feature type="binding site" evidence="13">
    <location>
        <position position="123"/>
    </location>
    <ligand>
        <name>Mg(2+)</name>
        <dbReference type="ChEBI" id="CHEBI:18420"/>
    </ligand>
</feature>
<dbReference type="EMBL" id="AENN01000001">
    <property type="protein sequence ID" value="EFR32124.1"/>
    <property type="molecule type" value="Genomic_DNA"/>
</dbReference>
<organism evidence="16 17">
    <name type="scientific">Eremococcus coleocola ACS-139-V-Col8</name>
    <dbReference type="NCBI Taxonomy" id="908337"/>
    <lineage>
        <taxon>Bacteria</taxon>
        <taxon>Bacillati</taxon>
        <taxon>Bacillota</taxon>
        <taxon>Bacilli</taxon>
        <taxon>Lactobacillales</taxon>
        <taxon>Aerococcaceae</taxon>
        <taxon>Eremococcus</taxon>
    </lineage>
</organism>
<dbReference type="STRING" id="908337.HMPREF9257_0925"/>
<evidence type="ECO:0000256" key="15">
    <source>
        <dbReference type="SAM" id="MobiDB-lite"/>
    </source>
</evidence>
<dbReference type="GO" id="GO:0003676">
    <property type="term" value="F:nucleic acid binding"/>
    <property type="evidence" value="ECO:0007669"/>
    <property type="project" value="InterPro"/>
</dbReference>
<evidence type="ECO:0000256" key="9">
    <source>
        <dbReference type="ARBA" id="ARBA00023172"/>
    </source>
</evidence>
<dbReference type="GO" id="GO:0007059">
    <property type="term" value="P:chromosome segregation"/>
    <property type="evidence" value="ECO:0007669"/>
    <property type="project" value="UniProtKB-UniRule"/>
</dbReference>
<comment type="subcellular location">
    <subcellularLocation>
        <location evidence="1 13">Cytoplasm</location>
    </subcellularLocation>
</comment>
<dbReference type="EC" id="3.1.21.10" evidence="13 14"/>
<evidence type="ECO:0000256" key="14">
    <source>
        <dbReference type="NCBIfam" id="TIGR00648"/>
    </source>
</evidence>
<dbReference type="GO" id="GO:0006281">
    <property type="term" value="P:DNA repair"/>
    <property type="evidence" value="ECO:0007669"/>
    <property type="project" value="UniProtKB-UniRule"/>
</dbReference>
<evidence type="ECO:0000256" key="10">
    <source>
        <dbReference type="ARBA" id="ARBA00023204"/>
    </source>
</evidence>
<evidence type="ECO:0000313" key="16">
    <source>
        <dbReference type="EMBL" id="EFR32124.1"/>
    </source>
</evidence>
<comment type="similarity">
    <text evidence="11 13">Belongs to the RecU family.</text>
</comment>
<evidence type="ECO:0000256" key="11">
    <source>
        <dbReference type="ARBA" id="ARBA00023447"/>
    </source>
</evidence>
<feature type="binding site" evidence="13">
    <location>
        <position position="89"/>
    </location>
    <ligand>
        <name>Mg(2+)</name>
        <dbReference type="ChEBI" id="CHEBI:18420"/>
    </ligand>
</feature>
<protein>
    <recommendedName>
        <fullName evidence="12 13">Holliday junction resolvase RecU</fullName>
        <ecNumber evidence="13 14">3.1.21.10</ecNumber>
    </recommendedName>
    <alternativeName>
        <fullName evidence="13">Recombination protein U homolog</fullName>
    </alternativeName>
</protein>
<evidence type="ECO:0000256" key="4">
    <source>
        <dbReference type="ARBA" id="ARBA00022723"/>
    </source>
</evidence>
<feature type="region of interest" description="Disordered" evidence="15">
    <location>
        <begin position="1"/>
        <end position="24"/>
    </location>
</feature>
<accession>E4KLU3</accession>
<comment type="cofactor">
    <cofactor evidence="13">
        <name>Mg(2+)</name>
        <dbReference type="ChEBI" id="CHEBI:18420"/>
    </cofactor>
    <text evidence="13">Binds 1 Mg(2+) ion per subunit.</text>
</comment>
<dbReference type="eggNOG" id="COG3331">
    <property type="taxonomic scope" value="Bacteria"/>
</dbReference>
<dbReference type="InterPro" id="IPR011856">
    <property type="entry name" value="tRNA_endonuc-like_dom_sf"/>
</dbReference>
<dbReference type="Pfam" id="PF03838">
    <property type="entry name" value="RecU"/>
    <property type="match status" value="1"/>
</dbReference>
<dbReference type="Proteomes" id="UP000005990">
    <property type="component" value="Unassembled WGS sequence"/>
</dbReference>
<evidence type="ECO:0000256" key="13">
    <source>
        <dbReference type="HAMAP-Rule" id="MF_00130"/>
    </source>
</evidence>
<dbReference type="PIRSF" id="PIRSF037785">
    <property type="entry name" value="RecU"/>
    <property type="match status" value="1"/>
</dbReference>
<dbReference type="NCBIfam" id="TIGR00648">
    <property type="entry name" value="recU"/>
    <property type="match status" value="1"/>
</dbReference>
<dbReference type="GO" id="GO:0008821">
    <property type="term" value="F:crossover junction DNA endonuclease activity"/>
    <property type="evidence" value="ECO:0007669"/>
    <property type="project" value="UniProtKB-EC"/>
</dbReference>
<keyword evidence="9 13" id="KW-0233">DNA recombination</keyword>
<dbReference type="InterPro" id="IPR011335">
    <property type="entry name" value="Restrct_endonuc-II-like"/>
</dbReference>
<evidence type="ECO:0000256" key="8">
    <source>
        <dbReference type="ARBA" id="ARBA00022842"/>
    </source>
</evidence>
<keyword evidence="10 13" id="KW-0234">DNA repair</keyword>
<dbReference type="InterPro" id="IPR004612">
    <property type="entry name" value="Resolv_RecU"/>
</dbReference>
<feature type="site" description="Transition state stabilizer" evidence="13">
    <location>
        <position position="106"/>
    </location>
</feature>
<evidence type="ECO:0000256" key="2">
    <source>
        <dbReference type="ARBA" id="ARBA00022490"/>
    </source>
</evidence>
<dbReference type="NCBIfam" id="NF002581">
    <property type="entry name" value="PRK02234.1-2"/>
    <property type="match status" value="1"/>
</dbReference>
<keyword evidence="6 13" id="KW-0227">DNA damage</keyword>
<proteinExistence type="inferred from homology"/>
<keyword evidence="17" id="KW-1185">Reference proteome</keyword>
<sequence length="209" mass="23917">MIQYPAGQGPQSHQKHVKTKASAMKQSKTIYGSRGMTLEERLNQSNEYYLSRNIAVIHKKPTPIQVVKVDYPKRAAARITEAYYRHASTTDYNGIYQGYYVDFEAKETKNKSGFPLSNLPQHQQEHMAACLEAGGLVFVIISFTAYNEIYLLPYQMIKAFQEDSNKQSVPYKYIKEHGYVCPSAYQPTINYLSALDEFIKDNHIELKGV</sequence>
<dbReference type="SUPFAM" id="SSF52980">
    <property type="entry name" value="Restriction endonuclease-like"/>
    <property type="match status" value="1"/>
</dbReference>
<comment type="catalytic activity">
    <reaction evidence="13">
        <text>Endonucleolytic cleavage at a junction such as a reciprocal single-stranded crossover between two homologous DNA duplexes (Holliday junction).</text>
        <dbReference type="EC" id="3.1.21.10"/>
    </reaction>
</comment>
<gene>
    <name evidence="13 16" type="primary">recU</name>
    <name evidence="16" type="ORF">HMPREF9257_0925</name>
</gene>
<dbReference type="RefSeq" id="WP_006417603.1">
    <property type="nucleotide sequence ID" value="NZ_AENN01000001.1"/>
</dbReference>
<evidence type="ECO:0000256" key="3">
    <source>
        <dbReference type="ARBA" id="ARBA00022722"/>
    </source>
</evidence>
<evidence type="ECO:0000313" key="17">
    <source>
        <dbReference type="Proteomes" id="UP000005990"/>
    </source>
</evidence>
<comment type="caution">
    <text evidence="16">The sequence shown here is derived from an EMBL/GenBank/DDBJ whole genome shotgun (WGS) entry which is preliminary data.</text>
</comment>
<dbReference type="CDD" id="cd22354">
    <property type="entry name" value="RecU-like"/>
    <property type="match status" value="1"/>
</dbReference>
<keyword evidence="2 13" id="KW-0963">Cytoplasm</keyword>
<reference evidence="16 17" key="1">
    <citation type="submission" date="2010-10" db="EMBL/GenBank/DDBJ databases">
        <authorList>
            <person name="Durkin A.S."/>
            <person name="Madupu R."/>
            <person name="Torralba M."/>
            <person name="Gillis M."/>
            <person name="Methe B."/>
            <person name="Sutton G."/>
            <person name="Nelson K.E."/>
        </authorList>
    </citation>
    <scope>NUCLEOTIDE SEQUENCE [LARGE SCALE GENOMIC DNA]</scope>
    <source>
        <strain evidence="16 17">ACS-139-V-Col8</strain>
    </source>
</reference>